<gene>
    <name evidence="2" type="ORF">ONE63_003747</name>
</gene>
<reference evidence="2" key="1">
    <citation type="submission" date="2022-12" db="EMBL/GenBank/DDBJ databases">
        <title>Chromosome-level genome assembly of the bean flower thrips Megalurothrips usitatus.</title>
        <authorList>
            <person name="Ma L."/>
            <person name="Liu Q."/>
            <person name="Li H."/>
            <person name="Cai W."/>
        </authorList>
    </citation>
    <scope>NUCLEOTIDE SEQUENCE</scope>
    <source>
        <strain evidence="2">Cailab_2022a</strain>
    </source>
</reference>
<sequence length="126" mass="14014">MRGAVLSRRASPHCVSATGRHALWSSRGVRDSSQREADTEDGSSAGSSFETINMEGEHEGDRQPVNFIVGEEDEAVDQNDEQDEHHEERGDTFPSSSSFTSNSGMSSNRNSMVNMADLIERRRRLR</sequence>
<dbReference type="AlphaFoldDB" id="A0AAV7X7J6"/>
<proteinExistence type="predicted"/>
<evidence type="ECO:0000313" key="2">
    <source>
        <dbReference type="EMBL" id="KAJ1520639.1"/>
    </source>
</evidence>
<feature type="compositionally biased region" description="Acidic residues" evidence="1">
    <location>
        <begin position="70"/>
        <end position="82"/>
    </location>
</feature>
<feature type="compositionally biased region" description="Basic and acidic residues" evidence="1">
    <location>
        <begin position="28"/>
        <end position="37"/>
    </location>
</feature>
<feature type="region of interest" description="Disordered" evidence="1">
    <location>
        <begin position="1"/>
        <end position="126"/>
    </location>
</feature>
<evidence type="ECO:0000313" key="3">
    <source>
        <dbReference type="Proteomes" id="UP001075354"/>
    </source>
</evidence>
<dbReference type="Proteomes" id="UP001075354">
    <property type="component" value="Chromosome 14"/>
</dbReference>
<accession>A0AAV7X7J6</accession>
<feature type="compositionally biased region" description="Polar residues" evidence="1">
    <location>
        <begin position="42"/>
        <end position="51"/>
    </location>
</feature>
<evidence type="ECO:0000256" key="1">
    <source>
        <dbReference type="SAM" id="MobiDB-lite"/>
    </source>
</evidence>
<protein>
    <submittedName>
        <fullName evidence="2">Uncharacterized protein</fullName>
    </submittedName>
</protein>
<name>A0AAV7X7J6_9NEOP</name>
<keyword evidence="3" id="KW-1185">Reference proteome</keyword>
<feature type="compositionally biased region" description="Low complexity" evidence="1">
    <location>
        <begin position="95"/>
        <end position="115"/>
    </location>
</feature>
<dbReference type="EMBL" id="JAPTSV010000014">
    <property type="protein sequence ID" value="KAJ1520639.1"/>
    <property type="molecule type" value="Genomic_DNA"/>
</dbReference>
<organism evidence="2 3">
    <name type="scientific">Megalurothrips usitatus</name>
    <name type="common">bean blossom thrips</name>
    <dbReference type="NCBI Taxonomy" id="439358"/>
    <lineage>
        <taxon>Eukaryota</taxon>
        <taxon>Metazoa</taxon>
        <taxon>Ecdysozoa</taxon>
        <taxon>Arthropoda</taxon>
        <taxon>Hexapoda</taxon>
        <taxon>Insecta</taxon>
        <taxon>Pterygota</taxon>
        <taxon>Neoptera</taxon>
        <taxon>Paraneoptera</taxon>
        <taxon>Thysanoptera</taxon>
        <taxon>Terebrantia</taxon>
        <taxon>Thripoidea</taxon>
        <taxon>Thripidae</taxon>
        <taxon>Megalurothrips</taxon>
    </lineage>
</organism>
<comment type="caution">
    <text evidence="2">The sequence shown here is derived from an EMBL/GenBank/DDBJ whole genome shotgun (WGS) entry which is preliminary data.</text>
</comment>